<dbReference type="RefSeq" id="WP_015244487.1">
    <property type="nucleotide sequence ID" value="NC_019892.1"/>
</dbReference>
<dbReference type="PANTHER" id="PTHR43133">
    <property type="entry name" value="RNA POLYMERASE ECF-TYPE SIGMA FACTO"/>
    <property type="match status" value="1"/>
</dbReference>
<dbReference type="InterPro" id="IPR013325">
    <property type="entry name" value="RNA_pol_sigma_r2"/>
</dbReference>
<dbReference type="Gene3D" id="1.10.1740.10">
    <property type="match status" value="1"/>
</dbReference>
<gene>
    <name evidence="6" type="ordered locus">Sinac_0904</name>
</gene>
<dbReference type="InterPro" id="IPR007627">
    <property type="entry name" value="RNA_pol_sigma70_r2"/>
</dbReference>
<dbReference type="GO" id="GO:0016987">
    <property type="term" value="F:sigma factor activity"/>
    <property type="evidence" value="ECO:0007669"/>
    <property type="project" value="UniProtKB-KW"/>
</dbReference>
<dbReference type="NCBIfam" id="TIGR02937">
    <property type="entry name" value="sigma70-ECF"/>
    <property type="match status" value="1"/>
</dbReference>
<evidence type="ECO:0000256" key="4">
    <source>
        <dbReference type="ARBA" id="ARBA00023163"/>
    </source>
</evidence>
<dbReference type="InterPro" id="IPR014284">
    <property type="entry name" value="RNA_pol_sigma-70_dom"/>
</dbReference>
<dbReference type="InterPro" id="IPR039425">
    <property type="entry name" value="RNA_pol_sigma-70-like"/>
</dbReference>
<dbReference type="EMBL" id="CP003364">
    <property type="protein sequence ID" value="AGA25309.1"/>
    <property type="molecule type" value="Genomic_DNA"/>
</dbReference>
<dbReference type="Pfam" id="PF04542">
    <property type="entry name" value="Sigma70_r2"/>
    <property type="match status" value="1"/>
</dbReference>
<evidence type="ECO:0000259" key="5">
    <source>
        <dbReference type="Pfam" id="PF04542"/>
    </source>
</evidence>
<keyword evidence="1" id="KW-0805">Transcription regulation</keyword>
<evidence type="ECO:0000313" key="7">
    <source>
        <dbReference type="Proteomes" id="UP000010798"/>
    </source>
</evidence>
<evidence type="ECO:0000313" key="6">
    <source>
        <dbReference type="EMBL" id="AGA25309.1"/>
    </source>
</evidence>
<feature type="domain" description="RNA polymerase sigma-70 region 2" evidence="5">
    <location>
        <begin position="35"/>
        <end position="104"/>
    </location>
</feature>
<dbReference type="HOGENOM" id="CLU_047691_14_0_0"/>
<dbReference type="SUPFAM" id="SSF88946">
    <property type="entry name" value="Sigma2 domain of RNA polymerase sigma factors"/>
    <property type="match status" value="1"/>
</dbReference>
<dbReference type="GO" id="GO:0003677">
    <property type="term" value="F:DNA binding"/>
    <property type="evidence" value="ECO:0007669"/>
    <property type="project" value="UniProtKB-KW"/>
</dbReference>
<organism evidence="6 7">
    <name type="scientific">Singulisphaera acidiphila (strain ATCC BAA-1392 / DSM 18658 / VKM B-2454 / MOB10)</name>
    <dbReference type="NCBI Taxonomy" id="886293"/>
    <lineage>
        <taxon>Bacteria</taxon>
        <taxon>Pseudomonadati</taxon>
        <taxon>Planctomycetota</taxon>
        <taxon>Planctomycetia</taxon>
        <taxon>Isosphaerales</taxon>
        <taxon>Isosphaeraceae</taxon>
        <taxon>Singulisphaera</taxon>
    </lineage>
</organism>
<protein>
    <submittedName>
        <fullName evidence="6">RNA polymerase sigma factor, sigma-70 family</fullName>
    </submittedName>
</protein>
<dbReference type="STRING" id="886293.Sinac_0904"/>
<dbReference type="OrthoDB" id="281047at2"/>
<proteinExistence type="predicted"/>
<keyword evidence="4" id="KW-0804">Transcription</keyword>
<accession>L0D7D3</accession>
<dbReference type="KEGG" id="saci:Sinac_0904"/>
<dbReference type="eggNOG" id="COG1595">
    <property type="taxonomic scope" value="Bacteria"/>
</dbReference>
<dbReference type="PANTHER" id="PTHR43133:SF8">
    <property type="entry name" value="RNA POLYMERASE SIGMA FACTOR HI_1459-RELATED"/>
    <property type="match status" value="1"/>
</dbReference>
<dbReference type="GO" id="GO:0006352">
    <property type="term" value="P:DNA-templated transcription initiation"/>
    <property type="evidence" value="ECO:0007669"/>
    <property type="project" value="InterPro"/>
</dbReference>
<keyword evidence="2" id="KW-0731">Sigma factor</keyword>
<name>L0D7D3_SINAD</name>
<dbReference type="AlphaFoldDB" id="L0D7D3"/>
<keyword evidence="7" id="KW-1185">Reference proteome</keyword>
<sequence>MTDDCVEFSGTAEKTSYSLIDRLKTKDQEAWRHFVQLYGPLVYHWCCRFGLQDAEAADVGQEVFRTVSGSITGFQLNHKGSSFRGWLRTVTRTRTIDFLRRKAKEPEAVGGSDARAMLHDLPAGFTEGTSSPEDEERILVRRVSDMVLENCKAESRQAFLRVVVAGEHPSVVAADLGMTVNAVYLAKSHILRRIREELFLLVNV</sequence>
<dbReference type="Proteomes" id="UP000010798">
    <property type="component" value="Chromosome"/>
</dbReference>
<evidence type="ECO:0000256" key="1">
    <source>
        <dbReference type="ARBA" id="ARBA00023015"/>
    </source>
</evidence>
<reference evidence="6 7" key="1">
    <citation type="submission" date="2012-02" db="EMBL/GenBank/DDBJ databases">
        <title>Complete sequence of chromosome of Singulisphaera acidiphila DSM 18658.</title>
        <authorList>
            <consortium name="US DOE Joint Genome Institute (JGI-PGF)"/>
            <person name="Lucas S."/>
            <person name="Copeland A."/>
            <person name="Lapidus A."/>
            <person name="Glavina del Rio T."/>
            <person name="Dalin E."/>
            <person name="Tice H."/>
            <person name="Bruce D."/>
            <person name="Goodwin L."/>
            <person name="Pitluck S."/>
            <person name="Peters L."/>
            <person name="Ovchinnikova G."/>
            <person name="Chertkov O."/>
            <person name="Kyrpides N."/>
            <person name="Mavromatis K."/>
            <person name="Ivanova N."/>
            <person name="Brettin T."/>
            <person name="Detter J.C."/>
            <person name="Han C."/>
            <person name="Larimer F."/>
            <person name="Land M."/>
            <person name="Hauser L."/>
            <person name="Markowitz V."/>
            <person name="Cheng J.-F."/>
            <person name="Hugenholtz P."/>
            <person name="Woyke T."/>
            <person name="Wu D."/>
            <person name="Tindall B."/>
            <person name="Pomrenke H."/>
            <person name="Brambilla E."/>
            <person name="Klenk H.-P."/>
            <person name="Eisen J.A."/>
        </authorList>
    </citation>
    <scope>NUCLEOTIDE SEQUENCE [LARGE SCALE GENOMIC DNA]</scope>
    <source>
        <strain evidence="7">ATCC BAA-1392 / DSM 18658 / VKM B-2454 / MOB10</strain>
    </source>
</reference>
<evidence type="ECO:0000256" key="3">
    <source>
        <dbReference type="ARBA" id="ARBA00023125"/>
    </source>
</evidence>
<keyword evidence="3" id="KW-0238">DNA-binding</keyword>
<evidence type="ECO:0000256" key="2">
    <source>
        <dbReference type="ARBA" id="ARBA00023082"/>
    </source>
</evidence>